<name>A0A0V1EXQ6_TRIPS</name>
<feature type="signal peptide" evidence="1">
    <location>
        <begin position="1"/>
        <end position="19"/>
    </location>
</feature>
<sequence>LMLCLIVILALLMNYYSLPLPDCNDDGGDVLLLQQRLPQRLQLWGRKNCCTNSYLHPFWSQSNQDAFIWQITYITLQQKNEAVIKNSLHNCKISTQTESTDSSQVENRSRDLTDQSAFTALNIC</sequence>
<accession>A0A0V1EXQ6</accession>
<evidence type="ECO:0000313" key="3">
    <source>
        <dbReference type="Proteomes" id="UP000054632"/>
    </source>
</evidence>
<organism evidence="2 3">
    <name type="scientific">Trichinella pseudospiralis</name>
    <name type="common">Parasitic roundworm</name>
    <dbReference type="NCBI Taxonomy" id="6337"/>
    <lineage>
        <taxon>Eukaryota</taxon>
        <taxon>Metazoa</taxon>
        <taxon>Ecdysozoa</taxon>
        <taxon>Nematoda</taxon>
        <taxon>Enoplea</taxon>
        <taxon>Dorylaimia</taxon>
        <taxon>Trichinellida</taxon>
        <taxon>Trichinellidae</taxon>
        <taxon>Trichinella</taxon>
    </lineage>
</organism>
<comment type="caution">
    <text evidence="2">The sequence shown here is derived from an EMBL/GenBank/DDBJ whole genome shotgun (WGS) entry which is preliminary data.</text>
</comment>
<reference evidence="2 3" key="1">
    <citation type="submission" date="2015-01" db="EMBL/GenBank/DDBJ databases">
        <title>Evolution of Trichinella species and genotypes.</title>
        <authorList>
            <person name="Korhonen P.K."/>
            <person name="Edoardo P."/>
            <person name="Giuseppe L.R."/>
            <person name="Gasser R.B."/>
        </authorList>
    </citation>
    <scope>NUCLEOTIDE SEQUENCE [LARGE SCALE GENOMIC DNA]</scope>
    <source>
        <strain evidence="2">ISS13</strain>
    </source>
</reference>
<proteinExistence type="predicted"/>
<feature type="chain" id="PRO_5006877603" evidence="1">
    <location>
        <begin position="20"/>
        <end position="124"/>
    </location>
</feature>
<dbReference type="EMBL" id="JYDR01000004">
    <property type="protein sequence ID" value="KRY78443.1"/>
    <property type="molecule type" value="Genomic_DNA"/>
</dbReference>
<dbReference type="Proteomes" id="UP000054632">
    <property type="component" value="Unassembled WGS sequence"/>
</dbReference>
<dbReference type="AlphaFoldDB" id="A0A0V1EXQ6"/>
<evidence type="ECO:0000256" key="1">
    <source>
        <dbReference type="SAM" id="SignalP"/>
    </source>
</evidence>
<gene>
    <name evidence="2" type="ORF">T4A_13483</name>
</gene>
<evidence type="ECO:0000313" key="2">
    <source>
        <dbReference type="EMBL" id="KRY78443.1"/>
    </source>
</evidence>
<keyword evidence="1" id="KW-0732">Signal</keyword>
<feature type="non-terminal residue" evidence="2">
    <location>
        <position position="1"/>
    </location>
</feature>
<protein>
    <submittedName>
        <fullName evidence="2">Uncharacterized protein</fullName>
    </submittedName>
</protein>